<gene>
    <name evidence="2" type="ORF">QJ522_04385</name>
</gene>
<evidence type="ECO:0000256" key="1">
    <source>
        <dbReference type="SAM" id="SignalP"/>
    </source>
</evidence>
<dbReference type="RefSeq" id="WP_349243679.1">
    <property type="nucleotide sequence ID" value="NZ_JASCXX010000004.1"/>
</dbReference>
<dbReference type="EMBL" id="JASCXX010000004">
    <property type="protein sequence ID" value="MDI6448271.1"/>
    <property type="molecule type" value="Genomic_DNA"/>
</dbReference>
<reference evidence="2" key="1">
    <citation type="submission" date="2023-05" db="EMBL/GenBank/DDBJ databases">
        <title>Anaerotaeda fermentans gen. nov., sp. nov., a novel anaerobic planctomycete of the new family within the order Sedimentisphaerales isolated from Taman Peninsula, Russia.</title>
        <authorList>
            <person name="Khomyakova M.A."/>
            <person name="Merkel A.Y."/>
            <person name="Slobodkin A.I."/>
        </authorList>
    </citation>
    <scope>NUCLEOTIDE SEQUENCE</scope>
    <source>
        <strain evidence="2">M17dextr</strain>
    </source>
</reference>
<name>A0AAW6TWL4_9BACT</name>
<proteinExistence type="predicted"/>
<dbReference type="Proteomes" id="UP001431776">
    <property type="component" value="Unassembled WGS sequence"/>
</dbReference>
<dbReference type="InterPro" id="IPR047676">
    <property type="entry name" value="FxLYD_dom"/>
</dbReference>
<keyword evidence="3" id="KW-1185">Reference proteome</keyword>
<evidence type="ECO:0000313" key="2">
    <source>
        <dbReference type="EMBL" id="MDI6448271.1"/>
    </source>
</evidence>
<keyword evidence="1" id="KW-0732">Signal</keyword>
<organism evidence="2 3">
    <name type="scientific">Anaerobaca lacustris</name>
    <dbReference type="NCBI Taxonomy" id="3044600"/>
    <lineage>
        <taxon>Bacteria</taxon>
        <taxon>Pseudomonadati</taxon>
        <taxon>Planctomycetota</taxon>
        <taxon>Phycisphaerae</taxon>
        <taxon>Sedimentisphaerales</taxon>
        <taxon>Anaerobacaceae</taxon>
        <taxon>Anaerobaca</taxon>
    </lineage>
</organism>
<dbReference type="AlphaFoldDB" id="A0AAW6TWL4"/>
<dbReference type="PROSITE" id="PS51257">
    <property type="entry name" value="PROKAR_LIPOPROTEIN"/>
    <property type="match status" value="1"/>
</dbReference>
<sequence>MKAIYMGLFFVGLASLTFGCSVAPDGSAGDPLGSHDESGIAVDQADSRPQLVRRGFAIRDFRVIRDEYGRVHVIGEIENVGDATRGVELQAALRDADDRLLAVGHFCPAAGSNIAPGEVWPFTYSFGRQDQGTRAELRIVDAFRSMGGPDPVASAR</sequence>
<feature type="chain" id="PRO_5043644645" evidence="1">
    <location>
        <begin position="24"/>
        <end position="156"/>
    </location>
</feature>
<accession>A0AAW6TWL4</accession>
<dbReference type="NCBIfam" id="NF038353">
    <property type="entry name" value="FxLYD_dom"/>
    <property type="match status" value="1"/>
</dbReference>
<protein>
    <submittedName>
        <fullName evidence="2">FxLYD domain-containing protein</fullName>
    </submittedName>
</protein>
<feature type="signal peptide" evidence="1">
    <location>
        <begin position="1"/>
        <end position="23"/>
    </location>
</feature>
<comment type="caution">
    <text evidence="2">The sequence shown here is derived from an EMBL/GenBank/DDBJ whole genome shotgun (WGS) entry which is preliminary data.</text>
</comment>
<evidence type="ECO:0000313" key="3">
    <source>
        <dbReference type="Proteomes" id="UP001431776"/>
    </source>
</evidence>